<evidence type="ECO:0000256" key="2">
    <source>
        <dbReference type="SAM" id="SignalP"/>
    </source>
</evidence>
<reference evidence="3" key="1">
    <citation type="journal article" date="2020" name="Stud. Mycol.">
        <title>101 Dothideomycetes genomes: a test case for predicting lifestyles and emergence of pathogens.</title>
        <authorList>
            <person name="Haridas S."/>
            <person name="Albert R."/>
            <person name="Binder M."/>
            <person name="Bloem J."/>
            <person name="Labutti K."/>
            <person name="Salamov A."/>
            <person name="Andreopoulos B."/>
            <person name="Baker S."/>
            <person name="Barry K."/>
            <person name="Bills G."/>
            <person name="Bluhm B."/>
            <person name="Cannon C."/>
            <person name="Castanera R."/>
            <person name="Culley D."/>
            <person name="Daum C."/>
            <person name="Ezra D."/>
            <person name="Gonzalez J."/>
            <person name="Henrissat B."/>
            <person name="Kuo A."/>
            <person name="Liang C."/>
            <person name="Lipzen A."/>
            <person name="Lutzoni F."/>
            <person name="Magnuson J."/>
            <person name="Mondo S."/>
            <person name="Nolan M."/>
            <person name="Ohm R."/>
            <person name="Pangilinan J."/>
            <person name="Park H.-J."/>
            <person name="Ramirez L."/>
            <person name="Alfaro M."/>
            <person name="Sun H."/>
            <person name="Tritt A."/>
            <person name="Yoshinaga Y."/>
            <person name="Zwiers L.-H."/>
            <person name="Turgeon B."/>
            <person name="Goodwin S."/>
            <person name="Spatafora J."/>
            <person name="Crous P."/>
            <person name="Grigoriev I."/>
        </authorList>
    </citation>
    <scope>NUCLEOTIDE SEQUENCE</scope>
    <source>
        <strain evidence="3">CBS 269.34</strain>
    </source>
</reference>
<evidence type="ECO:0000313" key="3">
    <source>
        <dbReference type="EMBL" id="KAF2489260.1"/>
    </source>
</evidence>
<protein>
    <submittedName>
        <fullName evidence="3">Uncharacterized protein</fullName>
    </submittedName>
</protein>
<proteinExistence type="predicted"/>
<evidence type="ECO:0000256" key="1">
    <source>
        <dbReference type="SAM" id="MobiDB-lite"/>
    </source>
</evidence>
<sequence length="890" mass="96154">MRLARLVIASCPLSFVLAAPVFQPTTYNNVVPPASNTLLAREAAPYFSPATYNNVYPPASNTLLAREAAPYFSPATYNNVYPPRATPSPELMTRDAAPLFNRDSQPKFTATGEWTSIPCQTLSPQDDDVQALWDAAYATDAWNQLLDAWNLPGRPDEMTNVTFAEFAWDMFHQDANGLGCDTFDNSVCRNVIKCSDEPMPLPQAGYLILNSLVFLNTFFYEISSSMDSAQQAMSGETLGLAEKFAPSADSKSDETASIVFGFLETALGLVSAGSLSSAFNALRFLGTTTEKTMETLKSTAEAGIGFAAAALEALPPPTTSEEMGAMLQTALGEFYTTAKDSLKTTLKTVMGATGDDTQKWLSDFLATAKILEMHKNVANISDTTEHSVESILWGKMIPMSWALASPKQRPFILHISKDEHECNTTFDPHSSIGMFMSPEAAKKSLWCDNDGNSWYLLNAHYKGCEGIPKVPCLGYYFEDLAGADEENLDGVAFGGVTIRSIITSSWAGFKLNDYQNGYSVDTSSPLQSNPDLSITNPDNTNFPFIGGFDSPGFFNFTICFDYNEAVHTISSDHDQSEPPCGIKPKGAPVPGPSDSIPGPFAHGECKVHVKQYAADNGETNLLDNYQLEITIFDAVDNLIGEAAKESAEAPLIVVNSVLPYQLIVTADGPGEADSDAIVEFWYSDQWWTSVDQAHKCDFHPWDGKTRIGDCNFDCPLPAETPPQSATVTRALPTGATAALVGTVVFTNTYIVSTSSVTDPTSTPPPPPPPPPHRGGWCGVHVIQYQKNEKGENPTPNYELEVTLFDGGAKGDGKNAKAIGSLGKSAALNNQPVTIPGDLVGFTVTVFSVDSDGIGFNYNGQEWFSDKEDGKRCKVGHFEDGNQGIDCGFTC</sequence>
<feature type="signal peptide" evidence="2">
    <location>
        <begin position="1"/>
        <end position="18"/>
    </location>
</feature>
<dbReference type="OrthoDB" id="2119228at2759"/>
<keyword evidence="4" id="KW-1185">Reference proteome</keyword>
<feature type="region of interest" description="Disordered" evidence="1">
    <location>
        <begin position="754"/>
        <end position="773"/>
    </location>
</feature>
<dbReference type="EMBL" id="MU004199">
    <property type="protein sequence ID" value="KAF2489260.1"/>
    <property type="molecule type" value="Genomic_DNA"/>
</dbReference>
<feature type="region of interest" description="Disordered" evidence="1">
    <location>
        <begin position="570"/>
        <end position="589"/>
    </location>
</feature>
<feature type="compositionally biased region" description="Pro residues" evidence="1">
    <location>
        <begin position="761"/>
        <end position="772"/>
    </location>
</feature>
<dbReference type="AlphaFoldDB" id="A0A6A6QB92"/>
<keyword evidence="2" id="KW-0732">Signal</keyword>
<feature type="chain" id="PRO_5025380034" evidence="2">
    <location>
        <begin position="19"/>
        <end position="890"/>
    </location>
</feature>
<accession>A0A6A6QB92</accession>
<evidence type="ECO:0000313" key="4">
    <source>
        <dbReference type="Proteomes" id="UP000799750"/>
    </source>
</evidence>
<organism evidence="3 4">
    <name type="scientific">Lophium mytilinum</name>
    <dbReference type="NCBI Taxonomy" id="390894"/>
    <lineage>
        <taxon>Eukaryota</taxon>
        <taxon>Fungi</taxon>
        <taxon>Dikarya</taxon>
        <taxon>Ascomycota</taxon>
        <taxon>Pezizomycotina</taxon>
        <taxon>Dothideomycetes</taxon>
        <taxon>Pleosporomycetidae</taxon>
        <taxon>Mytilinidiales</taxon>
        <taxon>Mytilinidiaceae</taxon>
        <taxon>Lophium</taxon>
    </lineage>
</organism>
<name>A0A6A6QB92_9PEZI</name>
<gene>
    <name evidence="3" type="ORF">BU16DRAFT_622794</name>
</gene>
<dbReference type="Proteomes" id="UP000799750">
    <property type="component" value="Unassembled WGS sequence"/>
</dbReference>